<feature type="domain" description="Aldehyde dehydrogenase" evidence="4">
    <location>
        <begin position="31"/>
        <end position="486"/>
    </location>
</feature>
<organism evidence="5 6">
    <name type="scientific">Saccharopolyspora mangrovi</name>
    <dbReference type="NCBI Taxonomy" id="3082379"/>
    <lineage>
        <taxon>Bacteria</taxon>
        <taxon>Bacillati</taxon>
        <taxon>Actinomycetota</taxon>
        <taxon>Actinomycetes</taxon>
        <taxon>Pseudonocardiales</taxon>
        <taxon>Pseudonocardiaceae</taxon>
        <taxon>Saccharopolyspora</taxon>
    </lineage>
</organism>
<dbReference type="InterPro" id="IPR016163">
    <property type="entry name" value="Ald_DH_C"/>
</dbReference>
<dbReference type="PROSITE" id="PS00687">
    <property type="entry name" value="ALDEHYDE_DEHYDR_GLU"/>
    <property type="match status" value="1"/>
</dbReference>
<evidence type="ECO:0000313" key="5">
    <source>
        <dbReference type="EMBL" id="MEB3372336.1"/>
    </source>
</evidence>
<accession>A0ABU6ALE1</accession>
<dbReference type="InterPro" id="IPR015590">
    <property type="entry name" value="Aldehyde_DH_dom"/>
</dbReference>
<dbReference type="InterPro" id="IPR029510">
    <property type="entry name" value="Ald_DH_CS_GLU"/>
</dbReference>
<sequence length="501" mass="52629">MSTATPNPARTRPALGYISADGIADRPSGHVLPVMNPATGETIAELHEVTADELDGIVSQAHQVYESTWRHTAPEVRGRMLGAWADAIAARREELADIEVADVGHLRRETIGDLDSCVRILRYYAGLADKLEGETYAQLPGRLSYGVDEPFGVVAGISPYNGNANSIALKAGPALVAGNCIVVKAPEVAPLLNYRLGELALEAGIPAGVVNVVSGRGSVVGPLLTEHPGIGMIAFTGGPDTGRAIINQSAANIVPVFLELGGKSPAILLPDADLRTAIPSVLHSNFAKSGQSCVAGSRILVPDSMYAQVCDELASLAEKVRVGLPTQESSQMGTLISRQHRDHVDGLVQRAVAAGATCIAGGAPAEDGELANGAFYQPTVLADVTDDNPAATTEAFGPMASVLSYSDVDEALARANATQFGLSAQVWGNDAQTIQHLTQNLVAGTVWINTYRSFHPTVPFGGMKQSGFGKENGFASVAAYTRRKSVVWDLTTDRTLPYSDQ</sequence>
<gene>
    <name evidence="5" type="ORF">R4I43_33540</name>
</gene>
<dbReference type="Pfam" id="PF00171">
    <property type="entry name" value="Aldedh"/>
    <property type="match status" value="1"/>
</dbReference>
<protein>
    <submittedName>
        <fullName evidence="5">Aldehyde dehydrogenase family protein</fullName>
    </submittedName>
</protein>
<keyword evidence="1 3" id="KW-0560">Oxidoreductase</keyword>
<dbReference type="EMBL" id="JAWLNX010000043">
    <property type="protein sequence ID" value="MEB3372336.1"/>
    <property type="molecule type" value="Genomic_DNA"/>
</dbReference>
<dbReference type="RefSeq" id="WP_324269756.1">
    <property type="nucleotide sequence ID" value="NZ_JAWLNX010000043.1"/>
</dbReference>
<dbReference type="InterPro" id="IPR016162">
    <property type="entry name" value="Ald_DH_N"/>
</dbReference>
<evidence type="ECO:0000259" key="4">
    <source>
        <dbReference type="Pfam" id="PF00171"/>
    </source>
</evidence>
<evidence type="ECO:0000313" key="6">
    <source>
        <dbReference type="Proteomes" id="UP001327093"/>
    </source>
</evidence>
<dbReference type="Gene3D" id="3.40.309.10">
    <property type="entry name" value="Aldehyde Dehydrogenase, Chain A, domain 2"/>
    <property type="match status" value="1"/>
</dbReference>
<dbReference type="SUPFAM" id="SSF53720">
    <property type="entry name" value="ALDH-like"/>
    <property type="match status" value="1"/>
</dbReference>
<feature type="active site" evidence="2">
    <location>
        <position position="259"/>
    </location>
</feature>
<dbReference type="PANTHER" id="PTHR11699">
    <property type="entry name" value="ALDEHYDE DEHYDROGENASE-RELATED"/>
    <property type="match status" value="1"/>
</dbReference>
<evidence type="ECO:0000256" key="3">
    <source>
        <dbReference type="RuleBase" id="RU003345"/>
    </source>
</evidence>
<dbReference type="Gene3D" id="3.40.605.10">
    <property type="entry name" value="Aldehyde Dehydrogenase, Chain A, domain 1"/>
    <property type="match status" value="1"/>
</dbReference>
<comment type="similarity">
    <text evidence="3">Belongs to the aldehyde dehydrogenase family.</text>
</comment>
<reference evidence="5 6" key="1">
    <citation type="submission" date="2023-10" db="EMBL/GenBank/DDBJ databases">
        <title>Saccharopolyspora sp. nov., isolated from mangrove soil.</title>
        <authorList>
            <person name="Lu Y."/>
            <person name="Liu W."/>
        </authorList>
    </citation>
    <scope>NUCLEOTIDE SEQUENCE [LARGE SCALE GENOMIC DNA]</scope>
    <source>
        <strain evidence="5 6">S2-29</strain>
    </source>
</reference>
<dbReference type="InterPro" id="IPR016160">
    <property type="entry name" value="Ald_DH_CS_CYS"/>
</dbReference>
<dbReference type="PROSITE" id="PS00070">
    <property type="entry name" value="ALDEHYDE_DEHYDR_CYS"/>
    <property type="match status" value="1"/>
</dbReference>
<name>A0ABU6ALE1_9PSEU</name>
<comment type="caution">
    <text evidence="5">The sequence shown here is derived from an EMBL/GenBank/DDBJ whole genome shotgun (WGS) entry which is preliminary data.</text>
</comment>
<dbReference type="InterPro" id="IPR016161">
    <property type="entry name" value="Ald_DH/histidinol_DH"/>
</dbReference>
<dbReference type="Proteomes" id="UP001327093">
    <property type="component" value="Unassembled WGS sequence"/>
</dbReference>
<evidence type="ECO:0000256" key="2">
    <source>
        <dbReference type="PROSITE-ProRule" id="PRU10007"/>
    </source>
</evidence>
<keyword evidence="6" id="KW-1185">Reference proteome</keyword>
<proteinExistence type="inferred from homology"/>
<evidence type="ECO:0000256" key="1">
    <source>
        <dbReference type="ARBA" id="ARBA00023002"/>
    </source>
</evidence>